<organism evidence="1 2">
    <name type="scientific">Kitasatospora phosalacinea</name>
    <dbReference type="NCBI Taxonomy" id="2065"/>
    <lineage>
        <taxon>Bacteria</taxon>
        <taxon>Bacillati</taxon>
        <taxon>Actinomycetota</taxon>
        <taxon>Actinomycetes</taxon>
        <taxon>Kitasatosporales</taxon>
        <taxon>Streptomycetaceae</taxon>
        <taxon>Kitasatospora</taxon>
    </lineage>
</organism>
<name>A0A9W6QGW8_9ACTN</name>
<evidence type="ECO:0000313" key="1">
    <source>
        <dbReference type="EMBL" id="GLW75461.1"/>
    </source>
</evidence>
<dbReference type="InterPro" id="IPR036926">
    <property type="entry name" value="Thymidate_synth/dCMP_Mease_sf"/>
</dbReference>
<evidence type="ECO:0008006" key="3">
    <source>
        <dbReference type="Google" id="ProtNLM"/>
    </source>
</evidence>
<dbReference type="Gene3D" id="3.30.572.10">
    <property type="entry name" value="Thymidylate synthase/dCMP hydroxymethylase domain"/>
    <property type="match status" value="1"/>
</dbReference>
<dbReference type="RefSeq" id="WP_285740983.1">
    <property type="nucleotide sequence ID" value="NZ_BSSA01000067.1"/>
</dbReference>
<dbReference type="SUPFAM" id="SSF55831">
    <property type="entry name" value="Thymidylate synthase/dCMP hydroxymethylase"/>
    <property type="match status" value="1"/>
</dbReference>
<accession>A0A9W6QGW8</accession>
<dbReference type="Proteomes" id="UP001165041">
    <property type="component" value="Unassembled WGS sequence"/>
</dbReference>
<comment type="caution">
    <text evidence="1">The sequence shown here is derived from an EMBL/GenBank/DDBJ whole genome shotgun (WGS) entry which is preliminary data.</text>
</comment>
<proteinExistence type="predicted"/>
<dbReference type="EMBL" id="BSSA01000067">
    <property type="protein sequence ID" value="GLW75461.1"/>
    <property type="molecule type" value="Genomic_DNA"/>
</dbReference>
<sequence length="271" mass="29663">MHTFTVEEPDVTSAWIAACRALDRKDNTARTGYHTVVRIGDATADDRRFRGDLDLVRLSKGLHPTETVASTIFPAALADRCASHTELVTRYRKLYETIRRYPGNNRGTYFGRLIGYPAADGGRIDQIGKVIDRLTRQSAASGAMTAAYEIDVAHPDDADQGTGDAAVTADALVHSAERDNSLRGFPCLSHCSFQLDRDGVLHCAALYRSHFMFERAYGNYLGLGRLTRYVAQRAGLRLGTLTVMAGYAQLDGPVTRIRPLLMGAQSLIPAA</sequence>
<gene>
    <name evidence="1" type="ORF">Kpho02_77580</name>
</gene>
<protein>
    <recommendedName>
        <fullName evidence="3">Thymidylate synthase</fullName>
    </recommendedName>
</protein>
<reference evidence="1" key="1">
    <citation type="submission" date="2023-02" db="EMBL/GenBank/DDBJ databases">
        <title>Kitasatospora phosalacinea NBRC 14627.</title>
        <authorList>
            <person name="Ichikawa N."/>
            <person name="Sato H."/>
            <person name="Tonouchi N."/>
        </authorList>
    </citation>
    <scope>NUCLEOTIDE SEQUENCE</scope>
    <source>
        <strain evidence="1">NBRC 14627</strain>
    </source>
</reference>
<dbReference type="AlphaFoldDB" id="A0A9W6QGW8"/>
<evidence type="ECO:0000313" key="2">
    <source>
        <dbReference type="Proteomes" id="UP001165041"/>
    </source>
</evidence>